<proteinExistence type="predicted"/>
<feature type="transmembrane region" description="Helical" evidence="1">
    <location>
        <begin position="68"/>
        <end position="88"/>
    </location>
</feature>
<feature type="transmembrane region" description="Helical" evidence="1">
    <location>
        <begin position="37"/>
        <end position="56"/>
    </location>
</feature>
<keyword evidence="1" id="KW-0812">Transmembrane</keyword>
<keyword evidence="1" id="KW-1133">Transmembrane helix</keyword>
<name>A0A5D2LVP4_GOSTO</name>
<accession>A0A5D2LVP4</accession>
<dbReference type="Proteomes" id="UP000322667">
    <property type="component" value="Chromosome D02"/>
</dbReference>
<evidence type="ECO:0000313" key="3">
    <source>
        <dbReference type="Proteomes" id="UP000322667"/>
    </source>
</evidence>
<dbReference type="EMBL" id="CM017624">
    <property type="protein sequence ID" value="TYH83124.1"/>
    <property type="molecule type" value="Genomic_DNA"/>
</dbReference>
<gene>
    <name evidence="2" type="ORF">ES332_D02G110100v1</name>
</gene>
<organism evidence="2 3">
    <name type="scientific">Gossypium tomentosum</name>
    <name type="common">Hawaiian cotton</name>
    <name type="synonym">Gossypium sandvicense</name>
    <dbReference type="NCBI Taxonomy" id="34277"/>
    <lineage>
        <taxon>Eukaryota</taxon>
        <taxon>Viridiplantae</taxon>
        <taxon>Streptophyta</taxon>
        <taxon>Embryophyta</taxon>
        <taxon>Tracheophyta</taxon>
        <taxon>Spermatophyta</taxon>
        <taxon>Magnoliopsida</taxon>
        <taxon>eudicotyledons</taxon>
        <taxon>Gunneridae</taxon>
        <taxon>Pentapetalae</taxon>
        <taxon>rosids</taxon>
        <taxon>malvids</taxon>
        <taxon>Malvales</taxon>
        <taxon>Malvaceae</taxon>
        <taxon>Malvoideae</taxon>
        <taxon>Gossypium</taxon>
    </lineage>
</organism>
<protein>
    <submittedName>
        <fullName evidence="2">Uncharacterized protein</fullName>
    </submittedName>
</protein>
<keyword evidence="1" id="KW-0472">Membrane</keyword>
<dbReference type="AlphaFoldDB" id="A0A5D2LVP4"/>
<reference evidence="2 3" key="1">
    <citation type="submission" date="2019-07" db="EMBL/GenBank/DDBJ databases">
        <title>WGS assembly of Gossypium tomentosum.</title>
        <authorList>
            <person name="Chen Z.J."/>
            <person name="Sreedasyam A."/>
            <person name="Ando A."/>
            <person name="Song Q."/>
            <person name="De L."/>
            <person name="Hulse-Kemp A."/>
            <person name="Ding M."/>
            <person name="Ye W."/>
            <person name="Kirkbride R."/>
            <person name="Jenkins J."/>
            <person name="Plott C."/>
            <person name="Lovell J."/>
            <person name="Lin Y.-M."/>
            <person name="Vaughn R."/>
            <person name="Liu B."/>
            <person name="Li W."/>
            <person name="Simpson S."/>
            <person name="Scheffler B."/>
            <person name="Saski C."/>
            <person name="Grover C."/>
            <person name="Hu G."/>
            <person name="Conover J."/>
            <person name="Carlson J."/>
            <person name="Shu S."/>
            <person name="Boston L."/>
            <person name="Williams M."/>
            <person name="Peterson D."/>
            <person name="Mcgee K."/>
            <person name="Jones D."/>
            <person name="Wendel J."/>
            <person name="Stelly D."/>
            <person name="Grimwood J."/>
            <person name="Schmutz J."/>
        </authorList>
    </citation>
    <scope>NUCLEOTIDE SEQUENCE [LARGE SCALE GENOMIC DNA]</scope>
    <source>
        <strain evidence="2">7179.01</strain>
    </source>
</reference>
<evidence type="ECO:0000256" key="1">
    <source>
        <dbReference type="SAM" id="Phobius"/>
    </source>
</evidence>
<sequence length="105" mass="11699">MGSSSVITLEDVLEPLMNDGTIDALKLKIINQLKANVSLSIISFIFNLVLSVCFLCKNSSLNDFLGQCPLILFIIMKFCNFTDVIYLSSFDNSLNMNLCSLFECN</sequence>
<evidence type="ECO:0000313" key="2">
    <source>
        <dbReference type="EMBL" id="TYH83124.1"/>
    </source>
</evidence>
<keyword evidence="3" id="KW-1185">Reference proteome</keyword>